<gene>
    <name evidence="1" type="ORF">BJY16_001628</name>
</gene>
<evidence type="ECO:0000313" key="2">
    <source>
        <dbReference type="Proteomes" id="UP000546162"/>
    </source>
</evidence>
<reference evidence="1 2" key="1">
    <citation type="submission" date="2020-08" db="EMBL/GenBank/DDBJ databases">
        <title>Sequencing the genomes of 1000 actinobacteria strains.</title>
        <authorList>
            <person name="Klenk H.-P."/>
        </authorList>
    </citation>
    <scope>NUCLEOTIDE SEQUENCE [LARGE SCALE GENOMIC DNA]</scope>
    <source>
        <strain evidence="1 2">DSM 45809</strain>
    </source>
</reference>
<dbReference type="Proteomes" id="UP000546162">
    <property type="component" value="Unassembled WGS sequence"/>
</dbReference>
<dbReference type="AlphaFoldDB" id="A0A7W7M5W8"/>
<sequence>MVWREALDDTRDDNDRLATDSGVLITPLVGDSSI</sequence>
<evidence type="ECO:0000313" key="1">
    <source>
        <dbReference type="EMBL" id="MBB4738169.1"/>
    </source>
</evidence>
<keyword evidence="2" id="KW-1185">Reference proteome</keyword>
<name>A0A7W7M5W8_9ACTN</name>
<comment type="caution">
    <text evidence="1">The sequence shown here is derived from an EMBL/GenBank/DDBJ whole genome shotgun (WGS) entry which is preliminary data.</text>
</comment>
<accession>A0A7W7M5W8</accession>
<dbReference type="EMBL" id="JACHNB010000001">
    <property type="protein sequence ID" value="MBB4738169.1"/>
    <property type="molecule type" value="Genomic_DNA"/>
</dbReference>
<proteinExistence type="predicted"/>
<organism evidence="1 2">
    <name type="scientific">Actinoplanes octamycinicus</name>
    <dbReference type="NCBI Taxonomy" id="135948"/>
    <lineage>
        <taxon>Bacteria</taxon>
        <taxon>Bacillati</taxon>
        <taxon>Actinomycetota</taxon>
        <taxon>Actinomycetes</taxon>
        <taxon>Micromonosporales</taxon>
        <taxon>Micromonosporaceae</taxon>
        <taxon>Actinoplanes</taxon>
    </lineage>
</organism>
<protein>
    <submittedName>
        <fullName evidence="1">Uncharacterized protein</fullName>
    </submittedName>
</protein>